<dbReference type="SUPFAM" id="SSF56112">
    <property type="entry name" value="Protein kinase-like (PK-like)"/>
    <property type="match status" value="1"/>
</dbReference>
<proteinExistence type="predicted"/>
<dbReference type="EMBL" id="KB202620">
    <property type="protein sequence ID" value="ESO88877.1"/>
    <property type="molecule type" value="Genomic_DNA"/>
</dbReference>
<dbReference type="AlphaFoldDB" id="V3ZWZ0"/>
<dbReference type="OMA" id="DCIAFEE"/>
<evidence type="ECO:0008006" key="3">
    <source>
        <dbReference type="Google" id="ProtNLM"/>
    </source>
</evidence>
<dbReference type="HOGENOM" id="CLU_080264_0_0_1"/>
<dbReference type="KEGG" id="lgi:LOTGIDRAFT_219027"/>
<dbReference type="Gene3D" id="1.10.510.10">
    <property type="entry name" value="Transferase(Phosphotransferase) domain 1"/>
    <property type="match status" value="1"/>
</dbReference>
<name>V3ZWZ0_LOTGI</name>
<reference evidence="1" key="1">
    <citation type="journal article" date="2013" name="Nature">
        <title>Insights into bilaterian evolution from three spiralian genomes.</title>
        <authorList>
            <person name="Simakov O."/>
            <person name="Marletaz F."/>
            <person name="Cho S.J."/>
            <person name="Edsinger-Gonzales E."/>
            <person name="Havlak P."/>
            <person name="Hellsten U."/>
            <person name="Kuo D.H."/>
            <person name="Larsson T."/>
            <person name="Lv J."/>
            <person name="Arendt D."/>
            <person name="Savage R."/>
            <person name="Osoegawa K."/>
            <person name="de Jong P."/>
            <person name="Grimwood J."/>
            <person name="Chapman J.A."/>
            <person name="Shapiro H."/>
            <person name="Aerts A."/>
            <person name="Otillar R.P."/>
            <person name="Terry A.Y."/>
            <person name="Boore J.L."/>
            <person name="Grigoriev I.V."/>
            <person name="Lindberg D.R."/>
            <person name="Seaver E.C."/>
            <person name="Weisblat D.A."/>
            <person name="Putnam N.H."/>
            <person name="Rokhsar D.S."/>
        </authorList>
    </citation>
    <scope>NUCLEOTIDE SEQUENCE [LARGE SCALE GENOMIC DNA]</scope>
</reference>
<evidence type="ECO:0000313" key="2">
    <source>
        <dbReference type="Proteomes" id="UP000030746"/>
    </source>
</evidence>
<dbReference type="Proteomes" id="UP000030746">
    <property type="component" value="Unassembled WGS sequence"/>
</dbReference>
<dbReference type="InterPro" id="IPR011009">
    <property type="entry name" value="Kinase-like_dom_sf"/>
</dbReference>
<evidence type="ECO:0000313" key="1">
    <source>
        <dbReference type="EMBL" id="ESO88877.1"/>
    </source>
</evidence>
<organism evidence="1 2">
    <name type="scientific">Lottia gigantea</name>
    <name type="common">Giant owl limpet</name>
    <dbReference type="NCBI Taxonomy" id="225164"/>
    <lineage>
        <taxon>Eukaryota</taxon>
        <taxon>Metazoa</taxon>
        <taxon>Spiralia</taxon>
        <taxon>Lophotrochozoa</taxon>
        <taxon>Mollusca</taxon>
        <taxon>Gastropoda</taxon>
        <taxon>Patellogastropoda</taxon>
        <taxon>Lottioidea</taxon>
        <taxon>Lottiidae</taxon>
        <taxon>Lottia</taxon>
    </lineage>
</organism>
<dbReference type="RefSeq" id="XP_009060543.1">
    <property type="nucleotide sequence ID" value="XM_009062295.1"/>
</dbReference>
<accession>V3ZWZ0</accession>
<protein>
    <recommendedName>
        <fullName evidence="3">Protein kinase domain-containing protein</fullName>
    </recommendedName>
</protein>
<dbReference type="OrthoDB" id="10045021at2759"/>
<gene>
    <name evidence="1" type="ORF">LOTGIDRAFT_219027</name>
</gene>
<dbReference type="GeneID" id="20246833"/>
<keyword evidence="2" id="KW-1185">Reference proteome</keyword>
<sequence>MAVNEKMQRDRQEKMNAVRDSAYMNCQFYLRSNTQYDNVQQLKELGSRIDKHWFRVTDRRYQNERILSIIPYNPKMMLPFTKLTCKTLKDLFSILQHPHIFPMSDFDFSLEQKLVISVQPVSIKGSLKDLIYQGRFTDSFYEKYNRRYKGLELGQVQIFGKQVLEGLLFMYEKSFPQHGSVHSGNVMYDNGQCRLSGFENSFIGNTSRVHPLIKKKLKDNKEALDTLCFGHLLFEMCCGYELDSAHPEPQHLIGHQSPQIVSILNFIFGIDTGRYPTIKQVNMTSFLSTDVF</sequence>
<dbReference type="CTD" id="20246833"/>